<dbReference type="Gene3D" id="1.20.58.100">
    <property type="entry name" value="Fumarate reductase/succinate dehydrogenase flavoprotein-like, C-terminal domain"/>
    <property type="match status" value="1"/>
</dbReference>
<proteinExistence type="predicted"/>
<dbReference type="GO" id="GO:0016491">
    <property type="term" value="F:oxidoreductase activity"/>
    <property type="evidence" value="ECO:0007669"/>
    <property type="project" value="UniProtKB-KW"/>
</dbReference>
<dbReference type="InterPro" id="IPR015939">
    <property type="entry name" value="Fum_Rdtase/Succ_DH_flav-like_C"/>
</dbReference>
<evidence type="ECO:0008006" key="8">
    <source>
        <dbReference type="Google" id="ProtNLM"/>
    </source>
</evidence>
<keyword evidence="1" id="KW-0285">Flavoprotein</keyword>
<feature type="active site" description="Proton acceptor" evidence="3">
    <location>
        <position position="280"/>
    </location>
</feature>
<dbReference type="PANTHER" id="PTHR11632">
    <property type="entry name" value="SUCCINATE DEHYDROGENASE 2 FLAVOPROTEIN SUBUNIT"/>
    <property type="match status" value="1"/>
</dbReference>
<evidence type="ECO:0000256" key="1">
    <source>
        <dbReference type="ARBA" id="ARBA00022630"/>
    </source>
</evidence>
<dbReference type="InterPro" id="IPR037099">
    <property type="entry name" value="Fum_R/Succ_DH_flav-like_C_sf"/>
</dbReference>
<organism evidence="6 7">
    <name type="scientific">candidate division MSBL1 archaeon SCGC-AAA259D14</name>
    <dbReference type="NCBI Taxonomy" id="1698261"/>
    <lineage>
        <taxon>Archaea</taxon>
        <taxon>Methanobacteriati</taxon>
        <taxon>Methanobacteriota</taxon>
        <taxon>candidate division MSBL1</taxon>
    </lineage>
</organism>
<dbReference type="InterPro" id="IPR027477">
    <property type="entry name" value="Succ_DH/fumarate_Rdtase_cat_sf"/>
</dbReference>
<protein>
    <recommendedName>
        <fullName evidence="8">L-aspartate oxidase</fullName>
    </recommendedName>
</protein>
<dbReference type="PIRSF" id="PIRSF000171">
    <property type="entry name" value="SDHA_APRA_LASPO"/>
    <property type="match status" value="1"/>
</dbReference>
<feature type="domain" description="FAD-dependent oxidoreductase 2 FAD-binding" evidence="4">
    <location>
        <begin position="9"/>
        <end position="383"/>
    </location>
</feature>
<dbReference type="Proteomes" id="UP000070589">
    <property type="component" value="Unassembled WGS sequence"/>
</dbReference>
<evidence type="ECO:0000259" key="4">
    <source>
        <dbReference type="Pfam" id="PF00890"/>
    </source>
</evidence>
<evidence type="ECO:0000313" key="6">
    <source>
        <dbReference type="EMBL" id="KXA89213.1"/>
    </source>
</evidence>
<keyword evidence="7" id="KW-1185">Reference proteome</keyword>
<dbReference type="Pfam" id="PF02910">
    <property type="entry name" value="Succ_DH_flav_C"/>
    <property type="match status" value="1"/>
</dbReference>
<evidence type="ECO:0000259" key="5">
    <source>
        <dbReference type="Pfam" id="PF02910"/>
    </source>
</evidence>
<dbReference type="InterPro" id="IPR036188">
    <property type="entry name" value="FAD/NAD-bd_sf"/>
</dbReference>
<dbReference type="PRINTS" id="PR00368">
    <property type="entry name" value="FADPNR"/>
</dbReference>
<name>A0A133U4T8_9EURY</name>
<dbReference type="SUPFAM" id="SSF51905">
    <property type="entry name" value="FAD/NAD(P)-binding domain"/>
    <property type="match status" value="1"/>
</dbReference>
<evidence type="ECO:0000256" key="3">
    <source>
        <dbReference type="PIRSR" id="PIRSR000171-1"/>
    </source>
</evidence>
<evidence type="ECO:0000256" key="2">
    <source>
        <dbReference type="ARBA" id="ARBA00023002"/>
    </source>
</evidence>
<comment type="caution">
    <text evidence="6">The sequence shown here is derived from an EMBL/GenBank/DDBJ whole genome shotgun (WGS) entry which is preliminary data.</text>
</comment>
<dbReference type="Gene3D" id="3.90.700.10">
    <property type="entry name" value="Succinate dehydrogenase/fumarate reductase flavoprotein, catalytic domain"/>
    <property type="match status" value="1"/>
</dbReference>
<dbReference type="EMBL" id="LHXL01000049">
    <property type="protein sequence ID" value="KXA89213.1"/>
    <property type="molecule type" value="Genomic_DNA"/>
</dbReference>
<dbReference type="SUPFAM" id="SSF46977">
    <property type="entry name" value="Succinate dehydrogenase/fumarate reductase flavoprotein C-terminal domain"/>
    <property type="match status" value="1"/>
</dbReference>
<sequence length="546" mass="60788">MDHKKIKSDVLVIGGSEAGLTAALESNKLGADTVIVSKGKLGKSGNALISGCGHNAPFGHENDKDSPRIFFEDTLQSGKFLNNRDLVDILTQEACARVRELDDLGVGFEKKNGKFIQYSTPGHSYPRSCYTEKRKGLEITSLLADLVKSTEIKTLDNIMVFSVFQEKGSIEGAMGMNKNTGELYVFSTKAIVLATGGAGKIYKTNNNVVGTTGDGYSMALEAGAELIDMEFFQFYPHRVISPVNMNVSPMLFKMGAKLLNKEGERFMKKYDPTQMEESTRDVKSRAIFTEVLNGDGVKGGVYLDLSKIKEKELKRLNYKFYNALEGKGVDYRKDDLIISPIAHFYMGGIKVDRECETRISNFFACGEVAGGIHGANRLANNALTSALVFGSRAGRYAAKSCKDMNIPKIDEFKIKKSKNRIYKKRNESYTKIDLAQIKKELQEMMWGNAGIVKSGESLNKTLKCLNKLEKESLKFKSENIRNITHSLELENMITVSRVLVLSSLARAESRGSHYRSDYPNTNDEEFLGNIIVKKRNSEIITEKYPI</sequence>
<accession>A0A133U4T8</accession>
<dbReference type="Pfam" id="PF00890">
    <property type="entry name" value="FAD_binding_2"/>
    <property type="match status" value="1"/>
</dbReference>
<gene>
    <name evidence="6" type="ORF">AKJ62_03555</name>
</gene>
<reference evidence="6 7" key="1">
    <citation type="journal article" date="2016" name="Sci. Rep.">
        <title>Metabolic traits of an uncultured archaeal lineage -MSBL1- from brine pools of the Red Sea.</title>
        <authorList>
            <person name="Mwirichia R."/>
            <person name="Alam I."/>
            <person name="Rashid M."/>
            <person name="Vinu M."/>
            <person name="Ba-Alawi W."/>
            <person name="Anthony Kamau A."/>
            <person name="Kamanda Ngugi D."/>
            <person name="Goker M."/>
            <person name="Klenk H.P."/>
            <person name="Bajic V."/>
            <person name="Stingl U."/>
        </authorList>
    </citation>
    <scope>NUCLEOTIDE SEQUENCE [LARGE SCALE GENOMIC DNA]</scope>
    <source>
        <strain evidence="6">SCGC-AAA259D14</strain>
    </source>
</reference>
<dbReference type="Gene3D" id="3.50.50.60">
    <property type="entry name" value="FAD/NAD(P)-binding domain"/>
    <property type="match status" value="1"/>
</dbReference>
<dbReference type="InterPro" id="IPR003953">
    <property type="entry name" value="FAD-dep_OxRdtase_2_FAD-bd"/>
</dbReference>
<evidence type="ECO:0000313" key="7">
    <source>
        <dbReference type="Proteomes" id="UP000070589"/>
    </source>
</evidence>
<keyword evidence="2" id="KW-0560">Oxidoreductase</keyword>
<dbReference type="AlphaFoldDB" id="A0A133U4T8"/>
<feature type="domain" description="Fumarate reductase/succinate dehydrogenase flavoprotein-like C-terminal" evidence="5">
    <location>
        <begin position="439"/>
        <end position="534"/>
    </location>
</feature>
<dbReference type="PATRIC" id="fig|1698261.3.peg.819"/>
<dbReference type="SUPFAM" id="SSF56425">
    <property type="entry name" value="Succinate dehydrogenase/fumarate reductase flavoprotein, catalytic domain"/>
    <property type="match status" value="1"/>
</dbReference>
<dbReference type="InterPro" id="IPR030664">
    <property type="entry name" value="SdhA/FrdA/AprA"/>
</dbReference>
<dbReference type="PANTHER" id="PTHR11632:SF51">
    <property type="entry name" value="SUCCINATE DEHYDROGENASE [UBIQUINONE] FLAVOPROTEIN SUBUNIT, MITOCHONDRIAL"/>
    <property type="match status" value="1"/>
</dbReference>